<keyword evidence="1" id="KW-0732">Signal</keyword>
<organism evidence="2">
    <name type="scientific">uncultured Microbacterium sp</name>
    <dbReference type="NCBI Taxonomy" id="191216"/>
    <lineage>
        <taxon>Bacteria</taxon>
        <taxon>Bacillati</taxon>
        <taxon>Actinomycetota</taxon>
        <taxon>Actinomycetes</taxon>
        <taxon>Micrococcales</taxon>
        <taxon>Microbacteriaceae</taxon>
        <taxon>Microbacterium</taxon>
        <taxon>environmental samples</taxon>
    </lineage>
</organism>
<reference evidence="2" key="1">
    <citation type="submission" date="2016-03" db="EMBL/GenBank/DDBJ databases">
        <authorList>
            <person name="Ploux O."/>
        </authorList>
    </citation>
    <scope>NUCLEOTIDE SEQUENCE</scope>
    <source>
        <strain evidence="2">UC1</strain>
    </source>
</reference>
<evidence type="ECO:0000313" key="2">
    <source>
        <dbReference type="EMBL" id="SBS70189.1"/>
    </source>
</evidence>
<feature type="chain" id="PRO_5039061727" description="Secreted protein" evidence="1">
    <location>
        <begin position="24"/>
        <end position="174"/>
    </location>
</feature>
<proteinExistence type="predicted"/>
<accession>A0A1Y5NYM7</accession>
<dbReference type="AlphaFoldDB" id="A0A1Y5NYM7"/>
<feature type="signal peptide" evidence="1">
    <location>
        <begin position="1"/>
        <end position="23"/>
    </location>
</feature>
<gene>
    <name evidence="2" type="ORF">MIPYR_10335</name>
</gene>
<name>A0A1Y5NYM7_9MICO</name>
<evidence type="ECO:0008006" key="3">
    <source>
        <dbReference type="Google" id="ProtNLM"/>
    </source>
</evidence>
<sequence>MRIAAGATVSVLALLLTACAASAGVAVVSESPTVVLSKSDETIVADVVGDGAVDYEGIQAEWTRAVAAWPLPVPSARPFPQQYPIKDLNEWDYYESGSALKKASFWWECADNEAIEQAHADEEADDADYWVEAFETWKSSSAGAFAIDNITAVRLGTSCAGFPGFDPSVAIVSP</sequence>
<evidence type="ECO:0000256" key="1">
    <source>
        <dbReference type="SAM" id="SignalP"/>
    </source>
</evidence>
<dbReference type="EMBL" id="FLQR01000001">
    <property type="protein sequence ID" value="SBS70189.1"/>
    <property type="molecule type" value="Genomic_DNA"/>
</dbReference>
<protein>
    <recommendedName>
        <fullName evidence="3">Secreted protein</fullName>
    </recommendedName>
</protein>
<dbReference type="PROSITE" id="PS51257">
    <property type="entry name" value="PROKAR_LIPOPROTEIN"/>
    <property type="match status" value="1"/>
</dbReference>